<dbReference type="EMBL" id="CP100355">
    <property type="protein sequence ID" value="UTF55081.1"/>
    <property type="molecule type" value="Genomic_DNA"/>
</dbReference>
<dbReference type="Proteomes" id="UP001056855">
    <property type="component" value="Chromosome"/>
</dbReference>
<dbReference type="KEGG" id="sawl:NGM29_07475"/>
<gene>
    <name evidence="1" type="ORF">NGM29_07475</name>
</gene>
<dbReference type="InterPro" id="IPR056231">
    <property type="entry name" value="VNG_1110C-like"/>
</dbReference>
<reference evidence="1" key="1">
    <citation type="submission" date="2022-06" db="EMBL/GenBank/DDBJ databases">
        <title>Diverse halophilic archaea isolated from saline environments.</title>
        <authorList>
            <person name="Cui H.-L."/>
        </authorList>
    </citation>
    <scope>NUCLEOTIDE SEQUENCE</scope>
    <source>
        <strain evidence="1">WLHS1</strain>
    </source>
</reference>
<evidence type="ECO:0000313" key="2">
    <source>
        <dbReference type="Proteomes" id="UP001056855"/>
    </source>
</evidence>
<dbReference type="Pfam" id="PF24397">
    <property type="entry name" value="VNG_1110C"/>
    <property type="match status" value="1"/>
</dbReference>
<dbReference type="GeneID" id="73289875"/>
<dbReference type="RefSeq" id="WP_253433448.1">
    <property type="nucleotide sequence ID" value="NZ_CP100355.1"/>
</dbReference>
<evidence type="ECO:0000313" key="1">
    <source>
        <dbReference type="EMBL" id="UTF55081.1"/>
    </source>
</evidence>
<keyword evidence="2" id="KW-1185">Reference proteome</keyword>
<protein>
    <submittedName>
        <fullName evidence="1">Uncharacterized protein</fullName>
    </submittedName>
</protein>
<proteinExistence type="predicted"/>
<organism evidence="1 2">
    <name type="scientific">Natronosalvus rutilus</name>
    <dbReference type="NCBI Taxonomy" id="2953753"/>
    <lineage>
        <taxon>Archaea</taxon>
        <taxon>Methanobacteriati</taxon>
        <taxon>Methanobacteriota</taxon>
        <taxon>Stenosarchaea group</taxon>
        <taxon>Halobacteria</taxon>
        <taxon>Halobacteriales</taxon>
        <taxon>Natrialbaceae</taxon>
        <taxon>Natronosalvus</taxon>
    </lineage>
</organism>
<name>A0A9E7NCQ2_9EURY</name>
<accession>A0A9E7NCQ2</accession>
<sequence>MPDPSSLRDSTQIVLPQEALAGLEAQLDEEFTITIFPEGDRYCRIIGSPVEIKEASQFLVRQGVSLP</sequence>
<dbReference type="AlphaFoldDB" id="A0A9E7NCQ2"/>